<protein>
    <submittedName>
        <fullName evidence="2">Uncharacterized protein</fullName>
    </submittedName>
</protein>
<feature type="region of interest" description="Disordered" evidence="1">
    <location>
        <begin position="32"/>
        <end position="55"/>
    </location>
</feature>
<feature type="compositionally biased region" description="Basic and acidic residues" evidence="1">
    <location>
        <begin position="469"/>
        <end position="486"/>
    </location>
</feature>
<dbReference type="AlphaFoldDB" id="A0A9P5NVA1"/>
<feature type="compositionally biased region" description="Polar residues" evidence="1">
    <location>
        <begin position="177"/>
        <end position="186"/>
    </location>
</feature>
<keyword evidence="3" id="KW-1185">Reference proteome</keyword>
<name>A0A9P5NVA1_GYMJU</name>
<dbReference type="Proteomes" id="UP000724874">
    <property type="component" value="Unassembled WGS sequence"/>
</dbReference>
<feature type="compositionally biased region" description="Basic residues" evidence="1">
    <location>
        <begin position="189"/>
        <end position="208"/>
    </location>
</feature>
<accession>A0A9P5NVA1</accession>
<evidence type="ECO:0000256" key="1">
    <source>
        <dbReference type="SAM" id="MobiDB-lite"/>
    </source>
</evidence>
<sequence length="486" mass="55286">MEVSELWVHREESNAASISALDRCLLGVENTSKDDRCAPSPNNPSEQQADHESTSLSEEKECYWLGHLDLTCLTVLENMIRDGEVDEMENGETSMPDLVLNPDPSIGIHGGYIALHRPNESHETSLQEIGQSTISEQPAVKTSVQKSLKNLLNISKGDILRKLQKRLYMRRKRAEQTGRTIISGSSRLRPGRRKKTRNPPKPRPKTYNTHRKIRLGERCASPLKDHLVNHGELSEAVEGEGLPYESRSQGGTTKPYRVRKFLQDHDIDVEALANINLTLFHLSTLARLMRLYYSVHESNADADDASISADTISFLVTIITEFVSEAIRRVIITKEQEIRLKRELKVWKYDRDEITADNILESLSSMGLGHLKKENYFERMLQEANYGTPPERTAVVLSGENAAASRANLTERLDMKGLLHTRHVTFPQSLLCNQMGDYRHLSGSSLLANDAYEEEVQRQLKEEEELNMEDERSSKDFEKHLWDLNT</sequence>
<feature type="region of interest" description="Disordered" evidence="1">
    <location>
        <begin position="461"/>
        <end position="486"/>
    </location>
</feature>
<gene>
    <name evidence="2" type="ORF">CPB84DRAFT_395944</name>
</gene>
<dbReference type="OrthoDB" id="2240312at2759"/>
<organism evidence="2 3">
    <name type="scientific">Gymnopilus junonius</name>
    <name type="common">Spectacular rustgill mushroom</name>
    <name type="synonym">Gymnopilus spectabilis subsp. junonius</name>
    <dbReference type="NCBI Taxonomy" id="109634"/>
    <lineage>
        <taxon>Eukaryota</taxon>
        <taxon>Fungi</taxon>
        <taxon>Dikarya</taxon>
        <taxon>Basidiomycota</taxon>
        <taxon>Agaricomycotina</taxon>
        <taxon>Agaricomycetes</taxon>
        <taxon>Agaricomycetidae</taxon>
        <taxon>Agaricales</taxon>
        <taxon>Agaricineae</taxon>
        <taxon>Hymenogastraceae</taxon>
        <taxon>Gymnopilus</taxon>
    </lineage>
</organism>
<dbReference type="EMBL" id="JADNYJ010000018">
    <property type="protein sequence ID" value="KAF8906524.1"/>
    <property type="molecule type" value="Genomic_DNA"/>
</dbReference>
<reference evidence="2" key="1">
    <citation type="submission" date="2020-11" db="EMBL/GenBank/DDBJ databases">
        <authorList>
            <consortium name="DOE Joint Genome Institute"/>
            <person name="Ahrendt S."/>
            <person name="Riley R."/>
            <person name="Andreopoulos W."/>
            <person name="LaButti K."/>
            <person name="Pangilinan J."/>
            <person name="Ruiz-duenas F.J."/>
            <person name="Barrasa J.M."/>
            <person name="Sanchez-Garcia M."/>
            <person name="Camarero S."/>
            <person name="Miyauchi S."/>
            <person name="Serrano A."/>
            <person name="Linde D."/>
            <person name="Babiker R."/>
            <person name="Drula E."/>
            <person name="Ayuso-Fernandez I."/>
            <person name="Pacheco R."/>
            <person name="Padilla G."/>
            <person name="Ferreira P."/>
            <person name="Barriuso J."/>
            <person name="Kellner H."/>
            <person name="Castanera R."/>
            <person name="Alfaro M."/>
            <person name="Ramirez L."/>
            <person name="Pisabarro A.G."/>
            <person name="Kuo A."/>
            <person name="Tritt A."/>
            <person name="Lipzen A."/>
            <person name="He G."/>
            <person name="Yan M."/>
            <person name="Ng V."/>
            <person name="Cullen D."/>
            <person name="Martin F."/>
            <person name="Rosso M.-N."/>
            <person name="Henrissat B."/>
            <person name="Hibbett D."/>
            <person name="Martinez A.T."/>
            <person name="Grigoriev I.V."/>
        </authorList>
    </citation>
    <scope>NUCLEOTIDE SEQUENCE</scope>
    <source>
        <strain evidence="2">AH 44721</strain>
    </source>
</reference>
<proteinExistence type="predicted"/>
<comment type="caution">
    <text evidence="2">The sequence shown here is derived from an EMBL/GenBank/DDBJ whole genome shotgun (WGS) entry which is preliminary data.</text>
</comment>
<feature type="region of interest" description="Disordered" evidence="1">
    <location>
        <begin position="172"/>
        <end position="208"/>
    </location>
</feature>
<evidence type="ECO:0000313" key="2">
    <source>
        <dbReference type="EMBL" id="KAF8906524.1"/>
    </source>
</evidence>
<evidence type="ECO:0000313" key="3">
    <source>
        <dbReference type="Proteomes" id="UP000724874"/>
    </source>
</evidence>